<organism evidence="1">
    <name type="scientific">Candidatus Kentrum sp. MB</name>
    <dbReference type="NCBI Taxonomy" id="2138164"/>
    <lineage>
        <taxon>Bacteria</taxon>
        <taxon>Pseudomonadati</taxon>
        <taxon>Pseudomonadota</taxon>
        <taxon>Gammaproteobacteria</taxon>
        <taxon>Candidatus Kentrum</taxon>
    </lineage>
</organism>
<accession>A0A450Y157</accession>
<name>A0A450Y157_9GAMM</name>
<dbReference type="AlphaFoldDB" id="A0A450Y157"/>
<evidence type="ECO:0000313" key="1">
    <source>
        <dbReference type="EMBL" id="VFK35265.1"/>
    </source>
</evidence>
<proteinExistence type="predicted"/>
<gene>
    <name evidence="1" type="ORF">BECKMB1821I_GA0114274_11084</name>
</gene>
<sequence length="72" mass="8190">MLGPEGLVAAEDGRSLASGQQTGYKISRYARNDNSGCFCHPEAKREILYPCFYHAFYDNRTRKKFFGTVFSD</sequence>
<dbReference type="EMBL" id="CAADFQ010000108">
    <property type="protein sequence ID" value="VFK35265.1"/>
    <property type="molecule type" value="Genomic_DNA"/>
</dbReference>
<reference evidence="1" key="1">
    <citation type="submission" date="2019-02" db="EMBL/GenBank/DDBJ databases">
        <authorList>
            <person name="Gruber-Vodicka R. H."/>
            <person name="Seah K. B. B."/>
        </authorList>
    </citation>
    <scope>NUCLEOTIDE SEQUENCE</scope>
    <source>
        <strain evidence="1">BECK_BZ199</strain>
    </source>
</reference>
<protein>
    <submittedName>
        <fullName evidence="1">Uncharacterized protein</fullName>
    </submittedName>
</protein>